<dbReference type="Pfam" id="PF01144">
    <property type="entry name" value="CoA_trans"/>
    <property type="match status" value="1"/>
</dbReference>
<dbReference type="PATRIC" id="fig|1121326.3.peg.4714"/>
<dbReference type="STRING" id="1121326.CLMAG_46540"/>
<name>A0A162RNE3_9CLOT</name>
<dbReference type="EMBL" id="LWAE01000006">
    <property type="protein sequence ID" value="KZL90161.1"/>
    <property type="molecule type" value="Genomic_DNA"/>
</dbReference>
<evidence type="ECO:0000256" key="2">
    <source>
        <dbReference type="ARBA" id="ARBA00022679"/>
    </source>
</evidence>
<dbReference type="SMART" id="SM00882">
    <property type="entry name" value="CoA_trans"/>
    <property type="match status" value="1"/>
</dbReference>
<reference evidence="5 6" key="1">
    <citation type="submission" date="2016-04" db="EMBL/GenBank/DDBJ databases">
        <title>Genome sequence of Clostridium magnum DSM 2767.</title>
        <authorList>
            <person name="Poehlein A."/>
            <person name="Uhlig R."/>
            <person name="Fischer R."/>
            <person name="Bahl H."/>
            <person name="Daniel R."/>
        </authorList>
    </citation>
    <scope>NUCLEOTIDE SEQUENCE [LARGE SCALE GENOMIC DNA]</scope>
    <source>
        <strain evidence="5 6">DSM 2767</strain>
    </source>
</reference>
<dbReference type="AlphaFoldDB" id="A0A162RNE3"/>
<evidence type="ECO:0000256" key="3">
    <source>
        <dbReference type="PIRNR" id="PIRNR000858"/>
    </source>
</evidence>
<comment type="similarity">
    <text evidence="1 3">Belongs to the 3-oxoacid CoA-transferase family.</text>
</comment>
<evidence type="ECO:0000313" key="5">
    <source>
        <dbReference type="EMBL" id="KZL90161.1"/>
    </source>
</evidence>
<gene>
    <name evidence="5" type="primary">ydiF</name>
    <name evidence="5" type="ORF">CLMAG_46540</name>
</gene>
<dbReference type="EC" id="2.8.3.8" evidence="5"/>
<dbReference type="PANTHER" id="PTHR43293">
    <property type="entry name" value="ACETATE COA-TRANSFERASE YDIF"/>
    <property type="match status" value="1"/>
</dbReference>
<dbReference type="GO" id="GO:0008775">
    <property type="term" value="F:acetate CoA-transferase activity"/>
    <property type="evidence" value="ECO:0007669"/>
    <property type="project" value="UniProtKB-EC"/>
</dbReference>
<dbReference type="InterPro" id="IPR037171">
    <property type="entry name" value="NagB/RpiA_transferase-like"/>
</dbReference>
<dbReference type="InterPro" id="IPR014388">
    <property type="entry name" value="3-oxoacid_CoA-transferase"/>
</dbReference>
<keyword evidence="2 3" id="KW-0808">Transferase</keyword>
<dbReference type="PANTHER" id="PTHR43293:SF1">
    <property type="entry name" value="ACETATE COA-TRANSFERASE YDIF"/>
    <property type="match status" value="1"/>
</dbReference>
<evidence type="ECO:0000313" key="6">
    <source>
        <dbReference type="Proteomes" id="UP000076603"/>
    </source>
</evidence>
<dbReference type="Gene3D" id="3.40.1080.10">
    <property type="entry name" value="Glutaconate Coenzyme A-transferase"/>
    <property type="match status" value="2"/>
</dbReference>
<feature type="active site" description="5-glutamyl coenzyme A thioester intermediate" evidence="4">
    <location>
        <position position="328"/>
    </location>
</feature>
<organism evidence="5 6">
    <name type="scientific">Clostridium magnum DSM 2767</name>
    <dbReference type="NCBI Taxonomy" id="1121326"/>
    <lineage>
        <taxon>Bacteria</taxon>
        <taxon>Bacillati</taxon>
        <taxon>Bacillota</taxon>
        <taxon>Clostridia</taxon>
        <taxon>Eubacteriales</taxon>
        <taxon>Clostridiaceae</taxon>
        <taxon>Clostridium</taxon>
    </lineage>
</organism>
<protein>
    <submittedName>
        <fullName evidence="5">Acetate CoA-transferase YdiF</fullName>
        <ecNumber evidence="5">2.8.3.8</ecNumber>
    </submittedName>
</protein>
<accession>A0A162RNE3</accession>
<evidence type="ECO:0000256" key="4">
    <source>
        <dbReference type="PIRSR" id="PIRSR000858-1"/>
    </source>
</evidence>
<dbReference type="OrthoDB" id="9805230at2"/>
<dbReference type="GO" id="GO:0046952">
    <property type="term" value="P:ketone body catabolic process"/>
    <property type="evidence" value="ECO:0007669"/>
    <property type="project" value="InterPro"/>
</dbReference>
<dbReference type="PIRSF" id="PIRSF000858">
    <property type="entry name" value="SCOT-t"/>
    <property type="match status" value="1"/>
</dbReference>
<dbReference type="RefSeq" id="WP_066627664.1">
    <property type="nucleotide sequence ID" value="NZ_FQXL01000006.1"/>
</dbReference>
<keyword evidence="6" id="KW-1185">Reference proteome</keyword>
<evidence type="ECO:0000256" key="1">
    <source>
        <dbReference type="ARBA" id="ARBA00007154"/>
    </source>
</evidence>
<proteinExistence type="inferred from homology"/>
<dbReference type="InterPro" id="IPR004165">
    <property type="entry name" value="CoA_trans_fam_I"/>
</dbReference>
<comment type="caution">
    <text evidence="5">The sequence shown here is derived from an EMBL/GenBank/DDBJ whole genome shotgun (WGS) entry which is preliminary data.</text>
</comment>
<sequence>MLKANFMTAAEAVSLIKDQDTICTIGMTLVSASETILKQIEKSFLETGHPRNLTLLHSCGQSDRKDGIQHFAHEGLVTRIIGSHWGLQPRWMEMISNNKVEAYCLPQGQIAQLYRSMACGLPGKMSKVGLGTFVDPRIEGGKMNERTKKLDDIVDIMEYKNEEYMFYNQIPINVCIIRGTVCDEMGNLTTDEEAMKLEVIPAVMATKRYGGVVIAQVKRIAQTGTLNPKNVTVPGVFIDGIVVCDNPLEDHRQTSSWYFDPSYSGQLRVPQGTIEPLAFSERKFIGRRATMEIYKGCVINLGTGIPNDVIGKICNEEQVADDIMITVESGIYGGVQAGGIDFGIGQNLYAMIGHHEQMDYYNGAGVDITYMGCGELDGEGNVNATKMGLRCTGAGGFIDITQNAKKVVFCGTFTASGAEYKFENEKLTIVKEGKIRKMVSKVAQISFNGKISREKNQQVIIVTERAVFKLVPEGVMLIEIAPGIDLQTQVLDLMDFRPIISKDLKTMEPSLFNDGPFGLKDIIFK</sequence>
<dbReference type="SUPFAM" id="SSF100950">
    <property type="entry name" value="NagB/RpiA/CoA transferase-like"/>
    <property type="match status" value="2"/>
</dbReference>
<dbReference type="Proteomes" id="UP000076603">
    <property type="component" value="Unassembled WGS sequence"/>
</dbReference>